<protein>
    <submittedName>
        <fullName evidence="3">META domain-containing protein</fullName>
    </submittedName>
</protein>
<feature type="domain" description="DUF306" evidence="2">
    <location>
        <begin position="36"/>
        <end position="138"/>
    </location>
</feature>
<dbReference type="OrthoDB" id="8605512at2"/>
<dbReference type="Pfam" id="PF03724">
    <property type="entry name" value="META"/>
    <property type="match status" value="1"/>
</dbReference>
<dbReference type="InterPro" id="IPR005184">
    <property type="entry name" value="DUF306_Meta_HslJ"/>
</dbReference>
<feature type="chain" id="PRO_5018114324" evidence="1">
    <location>
        <begin position="27"/>
        <end position="147"/>
    </location>
</feature>
<keyword evidence="4" id="KW-1185">Reference proteome</keyword>
<reference evidence="3 4" key="1">
    <citation type="submission" date="2018-11" db="EMBL/GenBank/DDBJ databases">
        <title>Genomes From Bacteria Associated with the Canine Oral Cavity: a Test Case for Automated Genome-Based Taxonomic Assignment.</title>
        <authorList>
            <person name="Coil D.A."/>
            <person name="Jospin G."/>
            <person name="Darling A.E."/>
            <person name="Wallis C."/>
            <person name="Davis I.J."/>
            <person name="Harris S."/>
            <person name="Eisen J.A."/>
            <person name="Holcombe L.J."/>
            <person name="O'Flynn C."/>
        </authorList>
    </citation>
    <scope>NUCLEOTIDE SEQUENCE [LARGE SCALE GENOMIC DNA]</scope>
    <source>
        <strain evidence="3 4">COT-280</strain>
    </source>
</reference>
<dbReference type="STRING" id="1121352.GCA_000620925_00227"/>
<proteinExistence type="predicted"/>
<feature type="signal peptide" evidence="1">
    <location>
        <begin position="1"/>
        <end position="26"/>
    </location>
</feature>
<evidence type="ECO:0000313" key="3">
    <source>
        <dbReference type="EMBL" id="RRD91247.1"/>
    </source>
</evidence>
<dbReference type="EMBL" id="RQYC01000002">
    <property type="protein sequence ID" value="RRD91247.1"/>
    <property type="molecule type" value="Genomic_DNA"/>
</dbReference>
<gene>
    <name evidence="3" type="ORF">EII21_02335</name>
</gene>
<dbReference type="Proteomes" id="UP000269923">
    <property type="component" value="Unassembled WGS sequence"/>
</dbReference>
<dbReference type="Gene3D" id="2.40.128.270">
    <property type="match status" value="1"/>
</dbReference>
<organism evidence="3 4">
    <name type="scientific">Conchiformibius steedae</name>
    <dbReference type="NCBI Taxonomy" id="153493"/>
    <lineage>
        <taxon>Bacteria</taxon>
        <taxon>Pseudomonadati</taxon>
        <taxon>Pseudomonadota</taxon>
        <taxon>Betaproteobacteria</taxon>
        <taxon>Neisseriales</taxon>
        <taxon>Neisseriaceae</taxon>
        <taxon>Conchiformibius</taxon>
    </lineage>
</organism>
<dbReference type="InterPro" id="IPR038670">
    <property type="entry name" value="HslJ-like_sf"/>
</dbReference>
<dbReference type="AlphaFoldDB" id="A0A3P2A761"/>
<evidence type="ECO:0000256" key="1">
    <source>
        <dbReference type="SAM" id="SignalP"/>
    </source>
</evidence>
<comment type="caution">
    <text evidence="3">The sequence shown here is derived from an EMBL/GenBank/DDBJ whole genome shotgun (WGS) entry which is preliminary data.</text>
</comment>
<accession>A0A3P2A761</accession>
<evidence type="ECO:0000313" key="4">
    <source>
        <dbReference type="Proteomes" id="UP000269923"/>
    </source>
</evidence>
<sequence length="147" mass="15734">MNSQKGILMKTRFTLAAGAACLSACAAVSAPQPAALHGDWQVLRLAGAPASAQTRLSFDHEAHFSATAGCNTIFGSYRVDNNRLTLPPAASTLKACDEALMAQESRLHTVLANINGAVFHIEQNRLRILDKRARPVLEAQRLNGDTP</sequence>
<name>A0A3P2A761_9NEIS</name>
<dbReference type="InterPro" id="IPR053147">
    <property type="entry name" value="Hsp_HslJ-like"/>
</dbReference>
<evidence type="ECO:0000259" key="2">
    <source>
        <dbReference type="Pfam" id="PF03724"/>
    </source>
</evidence>
<dbReference type="PANTHER" id="PTHR35535:SF2">
    <property type="entry name" value="DUF306 DOMAIN-CONTAINING PROTEIN"/>
    <property type="match status" value="1"/>
</dbReference>
<dbReference type="PANTHER" id="PTHR35535">
    <property type="entry name" value="HEAT SHOCK PROTEIN HSLJ"/>
    <property type="match status" value="1"/>
</dbReference>
<keyword evidence="1" id="KW-0732">Signal</keyword>